<name>A0A5C6A7N3_9BACT</name>
<dbReference type="EMBL" id="SJPR01000005">
    <property type="protein sequence ID" value="TWT95400.1"/>
    <property type="molecule type" value="Genomic_DNA"/>
</dbReference>
<reference evidence="1 2" key="1">
    <citation type="submission" date="2019-02" db="EMBL/GenBank/DDBJ databases">
        <title>Deep-cultivation of Planctomycetes and their phenomic and genomic characterization uncovers novel biology.</title>
        <authorList>
            <person name="Wiegand S."/>
            <person name="Jogler M."/>
            <person name="Boedeker C."/>
            <person name="Pinto D."/>
            <person name="Vollmers J."/>
            <person name="Rivas-Marin E."/>
            <person name="Kohn T."/>
            <person name="Peeters S.H."/>
            <person name="Heuer A."/>
            <person name="Rast P."/>
            <person name="Oberbeckmann S."/>
            <person name="Bunk B."/>
            <person name="Jeske O."/>
            <person name="Meyerdierks A."/>
            <person name="Storesund J.E."/>
            <person name="Kallscheuer N."/>
            <person name="Luecker S."/>
            <person name="Lage O.M."/>
            <person name="Pohl T."/>
            <person name="Merkel B.J."/>
            <person name="Hornburger P."/>
            <person name="Mueller R.-W."/>
            <person name="Bruemmer F."/>
            <person name="Labrenz M."/>
            <person name="Spormann A.M."/>
            <person name="Op Den Camp H."/>
            <person name="Overmann J."/>
            <person name="Amann R."/>
            <person name="Jetten M.S.M."/>
            <person name="Mascher T."/>
            <person name="Medema M.H."/>
            <person name="Devos D.P."/>
            <person name="Kaster A.-K."/>
            <person name="Ovreas L."/>
            <person name="Rohde M."/>
            <person name="Galperin M.Y."/>
            <person name="Jogler C."/>
        </authorList>
    </citation>
    <scope>NUCLEOTIDE SEQUENCE [LARGE SCALE GENOMIC DNA]</scope>
    <source>
        <strain evidence="1 2">Pla108</strain>
    </source>
</reference>
<sequence>MWGQGDAPRPTPCVTLKDKPMIFVGWRRGLIGMGFCF</sequence>
<dbReference type="Proteomes" id="UP000317421">
    <property type="component" value="Unassembled WGS sequence"/>
</dbReference>
<evidence type="ECO:0000313" key="2">
    <source>
        <dbReference type="Proteomes" id="UP000317421"/>
    </source>
</evidence>
<comment type="caution">
    <text evidence="1">The sequence shown here is derived from an EMBL/GenBank/DDBJ whole genome shotgun (WGS) entry which is preliminary data.</text>
</comment>
<evidence type="ECO:0000313" key="1">
    <source>
        <dbReference type="EMBL" id="TWT95400.1"/>
    </source>
</evidence>
<accession>A0A5C6A7N3</accession>
<gene>
    <name evidence="1" type="ORF">Pla108_35480</name>
</gene>
<protein>
    <submittedName>
        <fullName evidence="1">Uncharacterized protein</fullName>
    </submittedName>
</protein>
<proteinExistence type="predicted"/>
<keyword evidence="2" id="KW-1185">Reference proteome</keyword>
<organism evidence="1 2">
    <name type="scientific">Botrimarina colliarenosi</name>
    <dbReference type="NCBI Taxonomy" id="2528001"/>
    <lineage>
        <taxon>Bacteria</taxon>
        <taxon>Pseudomonadati</taxon>
        <taxon>Planctomycetota</taxon>
        <taxon>Planctomycetia</taxon>
        <taxon>Pirellulales</taxon>
        <taxon>Lacipirellulaceae</taxon>
        <taxon>Botrimarina</taxon>
    </lineage>
</organism>
<dbReference type="AlphaFoldDB" id="A0A5C6A7N3"/>